<dbReference type="Pfam" id="PF00023">
    <property type="entry name" value="Ank"/>
    <property type="match status" value="2"/>
</dbReference>
<feature type="repeat" description="ANK" evidence="4">
    <location>
        <begin position="841"/>
        <end position="875"/>
    </location>
</feature>
<dbReference type="InterPro" id="IPR027417">
    <property type="entry name" value="P-loop_NTPase"/>
</dbReference>
<feature type="domain" description="Nephrocystin 3-like N-terminal" evidence="6">
    <location>
        <begin position="106"/>
        <end position="278"/>
    </location>
</feature>
<dbReference type="SUPFAM" id="SSF48403">
    <property type="entry name" value="Ankyrin repeat"/>
    <property type="match status" value="2"/>
</dbReference>
<evidence type="ECO:0000256" key="4">
    <source>
        <dbReference type="PROSITE-ProRule" id="PRU00023"/>
    </source>
</evidence>
<protein>
    <recommendedName>
        <fullName evidence="1">protein S-acyltransferase</fullName>
        <ecNumber evidence="1">2.3.1.225</ecNumber>
    </recommendedName>
</protein>
<dbReference type="InterPro" id="IPR056884">
    <property type="entry name" value="NPHP3-like_N"/>
</dbReference>
<feature type="compositionally biased region" description="Basic and acidic residues" evidence="5">
    <location>
        <begin position="56"/>
        <end position="68"/>
    </location>
</feature>
<feature type="repeat" description="ANK" evidence="4">
    <location>
        <begin position="705"/>
        <end position="739"/>
    </location>
</feature>
<dbReference type="RefSeq" id="XP_018762380.1">
    <property type="nucleotide sequence ID" value="XM_018906905.1"/>
</dbReference>
<dbReference type="Gene3D" id="3.40.50.300">
    <property type="entry name" value="P-loop containing nucleotide triphosphate hydrolases"/>
    <property type="match status" value="1"/>
</dbReference>
<dbReference type="AlphaFoldDB" id="A0A139YBM3"/>
<dbReference type="PROSITE" id="PS50088">
    <property type="entry name" value="ANK_REPEAT"/>
    <property type="match status" value="7"/>
</dbReference>
<evidence type="ECO:0000256" key="5">
    <source>
        <dbReference type="SAM" id="MobiDB-lite"/>
    </source>
</evidence>
<dbReference type="InterPro" id="IPR036770">
    <property type="entry name" value="Ankyrin_rpt-contain_sf"/>
</dbReference>
<reference evidence="7 8" key="1">
    <citation type="journal article" date="2010" name="Nature">
        <title>Comparative genomics reveals mobile pathogenicity chromosomes in Fusarium.</title>
        <authorList>
            <person name="Ma L.J."/>
            <person name="van der Does H.C."/>
            <person name="Borkovich K.A."/>
            <person name="Coleman J.J."/>
            <person name="Daboussi M.J."/>
            <person name="Di Pietro A."/>
            <person name="Dufresne M."/>
            <person name="Freitag M."/>
            <person name="Grabherr M."/>
            <person name="Henrissat B."/>
            <person name="Houterman P.M."/>
            <person name="Kang S."/>
            <person name="Shim W.B."/>
            <person name="Woloshuk C."/>
            <person name="Xie X."/>
            <person name="Xu J.R."/>
            <person name="Antoniw J."/>
            <person name="Baker S.E."/>
            <person name="Bluhm B.H."/>
            <person name="Breakspear A."/>
            <person name="Brown D.W."/>
            <person name="Butchko R.A."/>
            <person name="Chapman S."/>
            <person name="Coulson R."/>
            <person name="Coutinho P.M."/>
            <person name="Danchin E.G."/>
            <person name="Diener A."/>
            <person name="Gale L.R."/>
            <person name="Gardiner D.M."/>
            <person name="Goff S."/>
            <person name="Hammond-Kosack K.E."/>
            <person name="Hilburn K."/>
            <person name="Hua-Van A."/>
            <person name="Jonkers W."/>
            <person name="Kazan K."/>
            <person name="Kodira C.D."/>
            <person name="Koehrsen M."/>
            <person name="Kumar L."/>
            <person name="Lee Y.H."/>
            <person name="Li L."/>
            <person name="Manners J.M."/>
            <person name="Miranda-Saavedra D."/>
            <person name="Mukherjee M."/>
            <person name="Park G."/>
            <person name="Park J."/>
            <person name="Park S.Y."/>
            <person name="Proctor R.H."/>
            <person name="Regev A."/>
            <person name="Ruiz-Roldan M.C."/>
            <person name="Sain D."/>
            <person name="Sakthikumar S."/>
            <person name="Sykes S."/>
            <person name="Schwartz D.C."/>
            <person name="Turgeon B.G."/>
            <person name="Wapinski I."/>
            <person name="Yoder O."/>
            <person name="Young S."/>
            <person name="Zeng Q."/>
            <person name="Zhou S."/>
            <person name="Galagan J."/>
            <person name="Cuomo C.A."/>
            <person name="Kistler H.C."/>
            <person name="Rep M."/>
        </authorList>
    </citation>
    <scope>NUCLEOTIDE SEQUENCE [LARGE SCALE GENOMIC DNA]</scope>
    <source>
        <strain evidence="8">M3125 / FGSC 7600</strain>
    </source>
</reference>
<feature type="repeat" description="ANK" evidence="4">
    <location>
        <begin position="908"/>
        <end position="940"/>
    </location>
</feature>
<dbReference type="Gene3D" id="1.25.40.20">
    <property type="entry name" value="Ankyrin repeat-containing domain"/>
    <property type="match status" value="5"/>
</dbReference>
<feature type="repeat" description="ANK" evidence="4">
    <location>
        <begin position="1128"/>
        <end position="1163"/>
    </location>
</feature>
<evidence type="ECO:0000256" key="1">
    <source>
        <dbReference type="ARBA" id="ARBA00012210"/>
    </source>
</evidence>
<feature type="repeat" description="ANK" evidence="4">
    <location>
        <begin position="998"/>
        <end position="1031"/>
    </location>
</feature>
<feature type="repeat" description="ANK" evidence="4">
    <location>
        <begin position="740"/>
        <end position="772"/>
    </location>
</feature>
<keyword evidence="3 4" id="KW-0040">ANK repeat</keyword>
<dbReference type="Pfam" id="PF12796">
    <property type="entry name" value="Ank_2"/>
    <property type="match status" value="3"/>
</dbReference>
<gene>
    <name evidence="7" type="ORF">FVEG_17676</name>
</gene>
<sequence>MSGPSRLHQGGSEFASTVTGHNVDLGNKSLTRRDTAQTINNHNYYGYSTVQLRDQAHENRGEKRKCPDDQEQGSHSQPSIEALLQSLRFNQIDARHDNIKKAHRKTCKWIIKRAEYLDWLNPNKVDEHHGFLWIKGKPGAGKSTLMKFILSNARRSMKDKIIISFFFNARGEQLEKSTTGMYRSLLLQILQQLPTLHSALDPALVLGIGENHEWNIEALRALFEQTVESLGSFSVVVFIDALDECDESEIRAMVSSFKSLGDLSAAEGISFQVCLASRHYPHITMPKKIELVLEGQEGHEQDIISYLDSELEIGDSKVAQEVRSQIKEKASGVFMWVVLVAGILQQKYDQGRIHTLKQTLRETPGDLHELFRDILTRDDVNKDELLLCIQWVLFARNPLKPEQLYFAIRSHAECSTCKWDRDEIGEVAIGNFILSSSKGLAEVTRVKKDPTVQFIHESVRDFLLKENGLRVILETGGDIGAESHDQLKRCCYKYTQSYTEENGLPESDSKDHLSEACVVADLKFPFLRYAVHNVLYHANAAEEGHISQTKFLETFQLARWIQHNNVFQDKDVRRHTTGASLLYLLAEYSFGSLIESHQQNQSCFDIEGERYGAPILAAMATGNRPTIWRLLKREIREEPTTSRLHSLCNEYDVEKKVKHGLGRNFKFNPKSGLLYYVLRDGDLIAASVAIASSKPYTQMNFRTSRGETPFSVANQHSHDISVPFRFLLENGADIEDRDELGRTPLFLAVGNGNTAAVGLLLEKGANIEHTCSGGKTPLMYAAAEGTEECIRLLLSGGASIAVTDNRLQTALFGAVCSKIESEAKVHLLLGQGVDVSATDNDGYTALTWSLKEGKATKSIVQMLLSRGDTVKRTDPLGRTPLMFALNSDLSIMKQLIDEGADINAIDTRGQSALLLAVRFKSEGHARLLIDSGACTDISDTYNQRTALSYAVSSQSYDTYTAPPGQPDIALSYHSHYLPPSIAEALLVQGAKVDQDDINGRTPLSYAANVGVSADFVSLLLSHGADVHRADNCGRTPLSYAAVYNYKATKLLLDHGADVHHADNSGRTPLSYAVVHDYKATKLLVDHGADVHYADNSGRTPLSYAVVYNYKATKLLLDYGADVHHADNSSRTPLSYVASSGFIHAVHMARLLLDQGAIPDKVDKAGKTALSYATTHEMRDLLLKYP</sequence>
<dbReference type="OrthoDB" id="194358at2759"/>
<dbReference type="Pfam" id="PF24883">
    <property type="entry name" value="NPHP3_N"/>
    <property type="match status" value="1"/>
</dbReference>
<proteinExistence type="predicted"/>
<feature type="region of interest" description="Disordered" evidence="5">
    <location>
        <begin position="56"/>
        <end position="77"/>
    </location>
</feature>
<name>A0A139YBM3_GIBM7</name>
<dbReference type="VEuPathDB" id="FungiDB:FVEG_17676"/>
<keyword evidence="8" id="KW-1185">Reference proteome</keyword>
<feature type="region of interest" description="Disordered" evidence="5">
    <location>
        <begin position="1"/>
        <end position="34"/>
    </location>
</feature>
<dbReference type="GeneID" id="30074552"/>
<dbReference type="PANTHER" id="PTHR24161">
    <property type="entry name" value="ANK_REP_REGION DOMAIN-CONTAINING PROTEIN-RELATED"/>
    <property type="match status" value="1"/>
</dbReference>
<evidence type="ECO:0000259" key="6">
    <source>
        <dbReference type="Pfam" id="PF24883"/>
    </source>
</evidence>
<organism evidence="7 8">
    <name type="scientific">Gibberella moniliformis (strain M3125 / FGSC 7600)</name>
    <name type="common">Maize ear and stalk rot fungus</name>
    <name type="synonym">Fusarium verticillioides</name>
    <dbReference type="NCBI Taxonomy" id="334819"/>
    <lineage>
        <taxon>Eukaryota</taxon>
        <taxon>Fungi</taxon>
        <taxon>Dikarya</taxon>
        <taxon>Ascomycota</taxon>
        <taxon>Pezizomycotina</taxon>
        <taxon>Sordariomycetes</taxon>
        <taxon>Hypocreomycetidae</taxon>
        <taxon>Hypocreales</taxon>
        <taxon>Nectriaceae</taxon>
        <taxon>Fusarium</taxon>
        <taxon>Fusarium fujikuroi species complex</taxon>
    </lineage>
</organism>
<dbReference type="PANTHER" id="PTHR24161:SF85">
    <property type="entry name" value="PALMITOYLTRANSFERASE HIP14"/>
    <property type="match status" value="1"/>
</dbReference>
<evidence type="ECO:0000256" key="3">
    <source>
        <dbReference type="ARBA" id="ARBA00023043"/>
    </source>
</evidence>
<dbReference type="SUPFAM" id="SSF52540">
    <property type="entry name" value="P-loop containing nucleoside triphosphate hydrolases"/>
    <property type="match status" value="1"/>
</dbReference>
<dbReference type="Proteomes" id="UP000009096">
    <property type="component" value="Chromosome 8"/>
</dbReference>
<keyword evidence="2" id="KW-0677">Repeat</keyword>
<feature type="repeat" description="ANK" evidence="4">
    <location>
        <begin position="773"/>
        <end position="805"/>
    </location>
</feature>
<evidence type="ECO:0000313" key="8">
    <source>
        <dbReference type="Proteomes" id="UP000009096"/>
    </source>
</evidence>
<dbReference type="PRINTS" id="PR01415">
    <property type="entry name" value="ANKYRIN"/>
</dbReference>
<evidence type="ECO:0000313" key="7">
    <source>
        <dbReference type="EMBL" id="KYG13696.1"/>
    </source>
</evidence>
<dbReference type="PROSITE" id="PS50297">
    <property type="entry name" value="ANK_REP_REGION"/>
    <property type="match status" value="3"/>
</dbReference>
<dbReference type="KEGG" id="fvr:FVEG_17676"/>
<dbReference type="EMBL" id="DS486009">
    <property type="protein sequence ID" value="KYG13696.1"/>
    <property type="molecule type" value="Genomic_DNA"/>
</dbReference>
<dbReference type="GO" id="GO:0019706">
    <property type="term" value="F:protein-cysteine S-palmitoyltransferase activity"/>
    <property type="evidence" value="ECO:0007669"/>
    <property type="project" value="UniProtKB-EC"/>
</dbReference>
<accession>A0A139YBM3</accession>
<evidence type="ECO:0000256" key="2">
    <source>
        <dbReference type="ARBA" id="ARBA00022737"/>
    </source>
</evidence>
<dbReference type="SMART" id="SM00248">
    <property type="entry name" value="ANK"/>
    <property type="match status" value="13"/>
</dbReference>
<dbReference type="InterPro" id="IPR002110">
    <property type="entry name" value="Ankyrin_rpt"/>
</dbReference>
<dbReference type="EC" id="2.3.1.225" evidence="1"/>